<accession>A0ACC2HY38</accession>
<evidence type="ECO:0000313" key="2">
    <source>
        <dbReference type="Proteomes" id="UP001153331"/>
    </source>
</evidence>
<organism evidence="1 2">
    <name type="scientific">Boeremia exigua</name>
    <dbReference type="NCBI Taxonomy" id="749465"/>
    <lineage>
        <taxon>Eukaryota</taxon>
        <taxon>Fungi</taxon>
        <taxon>Dikarya</taxon>
        <taxon>Ascomycota</taxon>
        <taxon>Pezizomycotina</taxon>
        <taxon>Dothideomycetes</taxon>
        <taxon>Pleosporomycetidae</taxon>
        <taxon>Pleosporales</taxon>
        <taxon>Pleosporineae</taxon>
        <taxon>Didymellaceae</taxon>
        <taxon>Boeremia</taxon>
    </lineage>
</organism>
<reference evidence="1" key="1">
    <citation type="submission" date="2022-11" db="EMBL/GenBank/DDBJ databases">
        <title>Genome Sequence of Boeremia exigua.</title>
        <authorList>
            <person name="Buettner E."/>
        </authorList>
    </citation>
    <scope>NUCLEOTIDE SEQUENCE</scope>
    <source>
        <strain evidence="1">CU02</strain>
    </source>
</reference>
<dbReference type="EMBL" id="JAPHNI010000821">
    <property type="protein sequence ID" value="KAJ8108002.1"/>
    <property type="molecule type" value="Genomic_DNA"/>
</dbReference>
<keyword evidence="2" id="KW-1185">Reference proteome</keyword>
<proteinExistence type="predicted"/>
<protein>
    <submittedName>
        <fullName evidence="1">Uncharacterized protein</fullName>
    </submittedName>
</protein>
<sequence length="201" mass="22426">MGILRGYDVYLNIVLDDALEEKAGGEKERIGMVVIRGNAVVMLEALDRINQDMPKIGRRAAAGGEPKDRRHGTVLVVEGMHGVQAKYLMAALLPAVFIVRVRVLRSIQLSLPAIRCMRSDQGHNNNTFMQARHSNTYALDSDLATTAITLTQQSLEYPAPKRTFCDPTYLNAYVAQHNIDTTRHKQRATAHPFGDFKTNNH</sequence>
<evidence type="ECO:0000313" key="1">
    <source>
        <dbReference type="EMBL" id="KAJ8108002.1"/>
    </source>
</evidence>
<dbReference type="Proteomes" id="UP001153331">
    <property type="component" value="Unassembled WGS sequence"/>
</dbReference>
<gene>
    <name evidence="1" type="ORF">OPT61_g8481</name>
</gene>
<comment type="caution">
    <text evidence="1">The sequence shown here is derived from an EMBL/GenBank/DDBJ whole genome shotgun (WGS) entry which is preliminary data.</text>
</comment>
<name>A0ACC2HY38_9PLEO</name>